<dbReference type="GO" id="GO:0000272">
    <property type="term" value="P:polysaccharide catabolic process"/>
    <property type="evidence" value="ECO:0007669"/>
    <property type="project" value="TreeGrafter"/>
</dbReference>
<gene>
    <name evidence="4" type="ORF">M422DRAFT_168329</name>
</gene>
<dbReference type="HOGENOM" id="CLU_027158_2_1_1"/>
<sequence>MRFLPLLPLLALPAWAVTTLSPAPTPTLFSSIIETKLQAIANVLKSPASYPQYTDRVQGIWQFFDPTTWTSGFFPATLYELDTRAKLCPSFKTQTDFLGLGRTWSQGEVPLETDSGLDHDVGFLSYPFMHELLVNPSNTSAQNAVIKFGNFLASRFDPIVGCTRSWNTADPTDFQVIIDNMMNLEVLFAAADLTGNQTLRDIAITHADTTMKNHFRPDWSTWHVVEYNSTTGAIIRKRTEQGFSDNSTWTRGQSWAVYGYANMFNRTRLTRYLDTARNAADLYLTRTPSSFIVPWDFDAPLPLMADTSASTIAATGLLLLADMEESLSPPNSTGAARWRTAAVNLLNAAAKLAWSPSWQSLLSNGTVNNPAANNLTGIVYGDYYFIKAGNVLLSEGFVRCP</sequence>
<evidence type="ECO:0000313" key="5">
    <source>
        <dbReference type="Proteomes" id="UP000054279"/>
    </source>
</evidence>
<dbReference type="GO" id="GO:0052757">
    <property type="term" value="F:chondroitin hydrolase activity"/>
    <property type="evidence" value="ECO:0007669"/>
    <property type="project" value="TreeGrafter"/>
</dbReference>
<reference evidence="4 5" key="1">
    <citation type="submission" date="2014-06" db="EMBL/GenBank/DDBJ databases">
        <title>Evolutionary Origins and Diversification of the Mycorrhizal Mutualists.</title>
        <authorList>
            <consortium name="DOE Joint Genome Institute"/>
            <consortium name="Mycorrhizal Genomics Consortium"/>
            <person name="Kohler A."/>
            <person name="Kuo A."/>
            <person name="Nagy L.G."/>
            <person name="Floudas D."/>
            <person name="Copeland A."/>
            <person name="Barry K.W."/>
            <person name="Cichocki N."/>
            <person name="Veneault-Fourrey C."/>
            <person name="LaButti K."/>
            <person name="Lindquist E.A."/>
            <person name="Lipzen A."/>
            <person name="Lundell T."/>
            <person name="Morin E."/>
            <person name="Murat C."/>
            <person name="Riley R."/>
            <person name="Ohm R."/>
            <person name="Sun H."/>
            <person name="Tunlid A."/>
            <person name="Henrissat B."/>
            <person name="Grigoriev I.V."/>
            <person name="Hibbett D.S."/>
            <person name="Martin F."/>
        </authorList>
    </citation>
    <scope>NUCLEOTIDE SEQUENCE [LARGE SCALE GENOMIC DNA]</scope>
    <source>
        <strain evidence="4 5">SS14</strain>
    </source>
</reference>
<organism evidence="4 5">
    <name type="scientific">Sphaerobolus stellatus (strain SS14)</name>
    <dbReference type="NCBI Taxonomy" id="990650"/>
    <lineage>
        <taxon>Eukaryota</taxon>
        <taxon>Fungi</taxon>
        <taxon>Dikarya</taxon>
        <taxon>Basidiomycota</taxon>
        <taxon>Agaricomycotina</taxon>
        <taxon>Agaricomycetes</taxon>
        <taxon>Phallomycetidae</taxon>
        <taxon>Geastrales</taxon>
        <taxon>Sphaerobolaceae</taxon>
        <taxon>Sphaerobolus</taxon>
    </lineage>
</organism>
<feature type="chain" id="PRO_5002221533" evidence="3">
    <location>
        <begin position="17"/>
        <end position="401"/>
    </location>
</feature>
<name>A0A0C9VB72_SPHS4</name>
<dbReference type="InterPro" id="IPR012341">
    <property type="entry name" value="6hp_glycosidase-like_sf"/>
</dbReference>
<dbReference type="OrthoDB" id="2317065at2759"/>
<evidence type="ECO:0000256" key="2">
    <source>
        <dbReference type="ARBA" id="ARBA00038358"/>
    </source>
</evidence>
<evidence type="ECO:0000256" key="1">
    <source>
        <dbReference type="ARBA" id="ARBA00022801"/>
    </source>
</evidence>
<dbReference type="Proteomes" id="UP000054279">
    <property type="component" value="Unassembled WGS sequence"/>
</dbReference>
<dbReference type="Gene3D" id="1.50.10.10">
    <property type="match status" value="1"/>
</dbReference>
<proteinExistence type="inferred from homology"/>
<dbReference type="SUPFAM" id="SSF48208">
    <property type="entry name" value="Six-hairpin glycosidases"/>
    <property type="match status" value="1"/>
</dbReference>
<protein>
    <submittedName>
        <fullName evidence="4">Glycoside hydrolase family 88 protein</fullName>
    </submittedName>
</protein>
<dbReference type="InterPro" id="IPR008928">
    <property type="entry name" value="6-hairpin_glycosidase_sf"/>
</dbReference>
<keyword evidence="3" id="KW-0732">Signal</keyword>
<feature type="signal peptide" evidence="3">
    <location>
        <begin position="1"/>
        <end position="16"/>
    </location>
</feature>
<keyword evidence="1 4" id="KW-0378">Hydrolase</keyword>
<accession>A0A0C9VB72</accession>
<dbReference type="InterPro" id="IPR052369">
    <property type="entry name" value="UG_Glycosaminoglycan_Hydrolase"/>
</dbReference>
<comment type="similarity">
    <text evidence="2">Belongs to the glycosyl hydrolase 88 family.</text>
</comment>
<dbReference type="AlphaFoldDB" id="A0A0C9VB72"/>
<dbReference type="PANTHER" id="PTHR36845">
    <property type="entry name" value="HYDROLASE, PUTATIVE (AFU_ORTHOLOGUE AFUA_7G05090)-RELATED"/>
    <property type="match status" value="1"/>
</dbReference>
<dbReference type="EMBL" id="KN837118">
    <property type="protein sequence ID" value="KIJ44224.1"/>
    <property type="molecule type" value="Genomic_DNA"/>
</dbReference>
<evidence type="ECO:0000313" key="4">
    <source>
        <dbReference type="EMBL" id="KIJ44224.1"/>
    </source>
</evidence>
<evidence type="ECO:0000256" key="3">
    <source>
        <dbReference type="SAM" id="SignalP"/>
    </source>
</evidence>
<keyword evidence="5" id="KW-1185">Reference proteome</keyword>
<dbReference type="PANTHER" id="PTHR36845:SF1">
    <property type="entry name" value="HYDROLASE, PUTATIVE (AFU_ORTHOLOGUE AFUA_7G05090)-RELATED"/>
    <property type="match status" value="1"/>
</dbReference>